<comment type="caution">
    <text evidence="5">The sequence shown here is derived from an EMBL/GenBank/DDBJ whole genome shotgun (WGS) entry which is preliminary data.</text>
</comment>
<feature type="region of interest" description="Disordered" evidence="2">
    <location>
        <begin position="30"/>
        <end position="51"/>
    </location>
</feature>
<gene>
    <name evidence="5" type="ORF">F4553_001274</name>
</gene>
<dbReference type="GO" id="GO:0016798">
    <property type="term" value="F:hydrolase activity, acting on glycosyl bonds"/>
    <property type="evidence" value="ECO:0007669"/>
    <property type="project" value="InterPro"/>
</dbReference>
<organism evidence="5 6">
    <name type="scientific">Allocatelliglobosispora scoriae</name>
    <dbReference type="NCBI Taxonomy" id="643052"/>
    <lineage>
        <taxon>Bacteria</taxon>
        <taxon>Bacillati</taxon>
        <taxon>Actinomycetota</taxon>
        <taxon>Actinomycetes</taxon>
        <taxon>Micromonosporales</taxon>
        <taxon>Micromonosporaceae</taxon>
        <taxon>Allocatelliglobosispora</taxon>
    </lineage>
</organism>
<evidence type="ECO:0000313" key="5">
    <source>
        <dbReference type="EMBL" id="MBB5867895.1"/>
    </source>
</evidence>
<dbReference type="Proteomes" id="UP000587527">
    <property type="component" value="Unassembled WGS sequence"/>
</dbReference>
<feature type="chain" id="PRO_5032661251" description="CBM-cenC domain-containing protein" evidence="3">
    <location>
        <begin position="28"/>
        <end position="455"/>
    </location>
</feature>
<protein>
    <recommendedName>
        <fullName evidence="4">CBM-cenC domain-containing protein</fullName>
    </recommendedName>
</protein>
<keyword evidence="6" id="KW-1185">Reference proteome</keyword>
<evidence type="ECO:0000256" key="3">
    <source>
        <dbReference type="SAM" id="SignalP"/>
    </source>
</evidence>
<dbReference type="Pfam" id="PF02018">
    <property type="entry name" value="CBM_4_9"/>
    <property type="match status" value="1"/>
</dbReference>
<dbReference type="Gene3D" id="2.60.120.260">
    <property type="entry name" value="Galactose-binding domain-like"/>
    <property type="match status" value="1"/>
</dbReference>
<reference evidence="5 6" key="1">
    <citation type="submission" date="2020-08" db="EMBL/GenBank/DDBJ databases">
        <title>Sequencing the genomes of 1000 actinobacteria strains.</title>
        <authorList>
            <person name="Klenk H.-P."/>
        </authorList>
    </citation>
    <scope>NUCLEOTIDE SEQUENCE [LARGE SCALE GENOMIC DNA]</scope>
    <source>
        <strain evidence="5 6">DSM 45362</strain>
    </source>
</reference>
<evidence type="ECO:0000259" key="4">
    <source>
        <dbReference type="Pfam" id="PF02018"/>
    </source>
</evidence>
<evidence type="ECO:0000256" key="1">
    <source>
        <dbReference type="ARBA" id="ARBA00022801"/>
    </source>
</evidence>
<dbReference type="RefSeq" id="WP_184833399.1">
    <property type="nucleotide sequence ID" value="NZ_JACHMN010000002.1"/>
</dbReference>
<dbReference type="AlphaFoldDB" id="A0A841BJS8"/>
<dbReference type="InterPro" id="IPR003305">
    <property type="entry name" value="CenC_carb-bd"/>
</dbReference>
<evidence type="ECO:0000313" key="6">
    <source>
        <dbReference type="Proteomes" id="UP000587527"/>
    </source>
</evidence>
<keyword evidence="1" id="KW-0378">Hydrolase</keyword>
<evidence type="ECO:0000256" key="2">
    <source>
        <dbReference type="SAM" id="MobiDB-lite"/>
    </source>
</evidence>
<dbReference type="EMBL" id="JACHMN010000002">
    <property type="protein sequence ID" value="MBB5867895.1"/>
    <property type="molecule type" value="Genomic_DNA"/>
</dbReference>
<feature type="domain" description="CBM-cenC" evidence="4">
    <location>
        <begin position="311"/>
        <end position="429"/>
    </location>
</feature>
<keyword evidence="3" id="KW-0732">Signal</keyword>
<feature type="signal peptide" evidence="3">
    <location>
        <begin position="1"/>
        <end position="27"/>
    </location>
</feature>
<accession>A0A841BJS8</accession>
<sequence length="455" mass="48737">MLRLRHLAWPAVLTAAAVMAAGAPAYAHHRGGSEPTLPYAQPATPPKRGCTTVANPTAPTGSTPAVEVIYAWHDGDGNHYEESVEQIARIVDRIDWLIDESTNYDQHLKLSCRYADNGTYADYAHALVVPEKIEAGANPYTASSTVRSDLIGTGYDDSNRYYLVFTDFESDSDAYQCPTTGGNPVTGHCSAVVELWDSGVAGHEFSHVLGAGHAWSGESGGAYYADIMYGWWDYWMADQDFNTYYDPSETTASFYIDPYPSTTTANIARHPALTTPTCCDTGFSNDLLTAQERTAEATAPGTAPTGFTFTGSGSSMAVTPACGVTGVSCTYYDGRRSIQVSVGGAAQAYLAVSRRPAVTVGLTYKFFARLRSDSAKNARLELGWYNSGGTLLSTSTSTDIALTTGWEERAFQATAPTGAATVRLRVTTPTGQGTFTYQVDSLLLNTCNPTCRPGV</sequence>
<name>A0A841BJS8_9ACTN</name>
<proteinExistence type="predicted"/>